<dbReference type="Proteomes" id="UP000774617">
    <property type="component" value="Unassembled WGS sequence"/>
</dbReference>
<evidence type="ECO:0000259" key="10">
    <source>
        <dbReference type="SMART" id="SM00990"/>
    </source>
</evidence>
<reference evidence="11 12" key="1">
    <citation type="journal article" date="2021" name="Nat. Commun.">
        <title>Genetic determinants of endophytism in the Arabidopsis root mycobiome.</title>
        <authorList>
            <person name="Mesny F."/>
            <person name="Miyauchi S."/>
            <person name="Thiergart T."/>
            <person name="Pickel B."/>
            <person name="Atanasova L."/>
            <person name="Karlsson M."/>
            <person name="Huettel B."/>
            <person name="Barry K.W."/>
            <person name="Haridas S."/>
            <person name="Chen C."/>
            <person name="Bauer D."/>
            <person name="Andreopoulos W."/>
            <person name="Pangilinan J."/>
            <person name="LaButti K."/>
            <person name="Riley R."/>
            <person name="Lipzen A."/>
            <person name="Clum A."/>
            <person name="Drula E."/>
            <person name="Henrissat B."/>
            <person name="Kohler A."/>
            <person name="Grigoriev I.V."/>
            <person name="Martin F.M."/>
            <person name="Hacquard S."/>
        </authorList>
    </citation>
    <scope>NUCLEOTIDE SEQUENCE [LARGE SCALE GENOMIC DNA]</scope>
    <source>
        <strain evidence="11 12">MPI-SDFR-AT-0080</strain>
    </source>
</reference>
<dbReference type="Pfam" id="PF21315">
    <property type="entry name" value="FAN1_HTH"/>
    <property type="match status" value="1"/>
</dbReference>
<keyword evidence="4 8" id="KW-0479">Metal-binding</keyword>
<keyword evidence="6 8" id="KW-0460">Magnesium</keyword>
<dbReference type="CDD" id="cd22326">
    <property type="entry name" value="FAN1-like"/>
    <property type="match status" value="1"/>
</dbReference>
<protein>
    <recommendedName>
        <fullName evidence="8">Fanconi-associated nuclease</fullName>
        <ecNumber evidence="8">3.1.4.1</ecNumber>
    </recommendedName>
</protein>
<proteinExistence type="inferred from homology"/>
<sequence>MVLRQQGPSKHNQMLGKKQTTLIPHPKSTNFDDDAPTRPLKRIKRGEDDDALDLDSAPDLPKSASVIPESDADSDDEESDESKPTVRTDLESALLPIQTDKEAIEAYEIGRAAELAENLSQEGRLEKGKWIKGRSSIYVDAFNLALDTVLEEEHHLFDKAELEVFSQWRALDYEAQYLYVRLFLRKTSAWHRINTLGYHSDISDMDTTIEILQKSRPLPELSTPLQSNPGELQPPEDTTLESSFTFADRSEDHITTLEEASSLLKLDELKALAKDARVQGKNKQELLKSFRNTSQRQTGLGWVGLKRSDTGTSINSVEGEAGSESTRENTPVPEDANRDTHWLRKILAETGPCIRLSLPALKLFERVHLVFYRSTEWTEKSLTTIILARIARRNFPDYIVSRSANIFASRALLLEFEASLRTQFRVDDVLEFNGTPSLKDLQGILDLFEEVYPRWLTLLQEEQAKEDSIYISGEGAYLRRLSPAWVYTRIVHKATYVLGKFKQHKREHELLTELLTQQLFHAARRGAWYQRKALLEEHYMAALTPSEGRSEEAQKKHWKQIALQTCEEGLQDNLVHQIFHYDLQKRVTKLEKSLKIAKRFQHCFSHVRLAAPVEVTIEGIRIEREQPPPPPSTSKRRTTSPFPSRRGTAQRTVWLDEREGGGECTVEQMCLSYYRGGGWKGYHSEGGILRTLFALLFYDVLFAYVPNVFQTPFQTCPLDLHTDAFFPTRLSEINHRLAVIANGGAGRLIREVWEQHAERKTCVVGLDWGYALEDLLEIARCFDGEALATVCRVMAQEYGQRGGGVPDLFLWHPEKGEVMFAEVKSENDRLSDTQRLWIHVLTGAGVAVQLCNAVAREVRRVG</sequence>
<evidence type="ECO:0000256" key="9">
    <source>
        <dbReference type="SAM" id="MobiDB-lite"/>
    </source>
</evidence>
<keyword evidence="8" id="KW-0539">Nucleus</keyword>
<keyword evidence="7 8" id="KW-0464">Manganese</keyword>
<dbReference type="Pfam" id="PF08774">
    <property type="entry name" value="VRR_NUC"/>
    <property type="match status" value="1"/>
</dbReference>
<organism evidence="11 12">
    <name type="scientific">Macrophomina phaseolina</name>
    <dbReference type="NCBI Taxonomy" id="35725"/>
    <lineage>
        <taxon>Eukaryota</taxon>
        <taxon>Fungi</taxon>
        <taxon>Dikarya</taxon>
        <taxon>Ascomycota</taxon>
        <taxon>Pezizomycotina</taxon>
        <taxon>Dothideomycetes</taxon>
        <taxon>Dothideomycetes incertae sedis</taxon>
        <taxon>Botryosphaeriales</taxon>
        <taxon>Botryosphaeriaceae</taxon>
        <taxon>Macrophomina</taxon>
    </lineage>
</organism>
<keyword evidence="8" id="KW-0234">DNA repair</keyword>
<evidence type="ECO:0000313" key="11">
    <source>
        <dbReference type="EMBL" id="KAH7025402.1"/>
    </source>
</evidence>
<evidence type="ECO:0000256" key="6">
    <source>
        <dbReference type="ARBA" id="ARBA00022842"/>
    </source>
</evidence>
<keyword evidence="5 8" id="KW-0378">Hydrolase</keyword>
<dbReference type="InterPro" id="IPR049125">
    <property type="entry name" value="FAN1-like_WH"/>
</dbReference>
<dbReference type="SMART" id="SM00990">
    <property type="entry name" value="VRR_NUC"/>
    <property type="match status" value="1"/>
</dbReference>
<feature type="domain" description="VRR-NUC" evidence="10">
    <location>
        <begin position="740"/>
        <end position="855"/>
    </location>
</feature>
<accession>A0ABQ8FT93</accession>
<evidence type="ECO:0000256" key="1">
    <source>
        <dbReference type="ARBA" id="ARBA00000983"/>
    </source>
</evidence>
<feature type="region of interest" description="Disordered" evidence="9">
    <location>
        <begin position="311"/>
        <end position="335"/>
    </location>
</feature>
<dbReference type="InterPro" id="IPR014883">
    <property type="entry name" value="VRR_NUC"/>
</dbReference>
<dbReference type="InterPro" id="IPR049132">
    <property type="entry name" value="FAN1-like_euk"/>
</dbReference>
<evidence type="ECO:0000256" key="2">
    <source>
        <dbReference type="ARBA" id="ARBA00005533"/>
    </source>
</evidence>
<evidence type="ECO:0000256" key="8">
    <source>
        <dbReference type="RuleBase" id="RU365033"/>
    </source>
</evidence>
<dbReference type="InterPro" id="IPR011856">
    <property type="entry name" value="tRNA_endonuc-like_dom_sf"/>
</dbReference>
<feature type="region of interest" description="Disordered" evidence="9">
    <location>
        <begin position="620"/>
        <end position="651"/>
    </location>
</feature>
<comment type="cofactor">
    <cofactor evidence="8">
        <name>Mg(2+)</name>
        <dbReference type="ChEBI" id="CHEBI:18420"/>
    </cofactor>
    <cofactor evidence="8">
        <name>Mn(2+)</name>
        <dbReference type="ChEBI" id="CHEBI:29035"/>
    </cofactor>
</comment>
<dbReference type="InterPro" id="IPR049126">
    <property type="entry name" value="FAN1-like_TPR"/>
</dbReference>
<feature type="region of interest" description="Disordered" evidence="9">
    <location>
        <begin position="1"/>
        <end position="91"/>
    </location>
</feature>
<evidence type="ECO:0000256" key="3">
    <source>
        <dbReference type="ARBA" id="ARBA00022722"/>
    </source>
</evidence>
<dbReference type="PANTHER" id="PTHR15749">
    <property type="entry name" value="FANCONI-ASSOCIATED NUCLEASE 1"/>
    <property type="match status" value="1"/>
</dbReference>
<comment type="function">
    <text evidence="8">Nuclease required for the repair of DNA interstrand cross-links (ICL). Acts as a 5'-3' exonuclease that anchors at a cut end of DNA and cleaves DNA successively at every third nucleotide, allowing to excise an ICL from one strand through flanking incisions.</text>
</comment>
<feature type="compositionally biased region" description="Polar residues" evidence="9">
    <location>
        <begin position="1"/>
        <end position="22"/>
    </location>
</feature>
<comment type="catalytic activity">
    <reaction evidence="1 8">
        <text>Hydrolytically removes 5'-nucleotides successively from the 3'-hydroxy termini of 3'-hydroxy-terminated oligonucleotides.</text>
        <dbReference type="EC" id="3.1.4.1"/>
    </reaction>
</comment>
<feature type="compositionally biased region" description="Basic and acidic residues" evidence="9">
    <location>
        <begin position="81"/>
        <end position="90"/>
    </location>
</feature>
<evidence type="ECO:0000256" key="4">
    <source>
        <dbReference type="ARBA" id="ARBA00022723"/>
    </source>
</evidence>
<gene>
    <name evidence="11" type="ORF">B0J12DRAFT_722240</name>
</gene>
<evidence type="ECO:0000256" key="7">
    <source>
        <dbReference type="ARBA" id="ARBA00023211"/>
    </source>
</evidence>
<keyword evidence="8" id="KW-0227">DNA damage</keyword>
<dbReference type="EC" id="3.1.4.1" evidence="8"/>
<comment type="similarity">
    <text evidence="2 8">Belongs to the FAN1 family.</text>
</comment>
<keyword evidence="12" id="KW-1185">Reference proteome</keyword>
<dbReference type="InterPro" id="IPR033315">
    <property type="entry name" value="Fan1-like"/>
</dbReference>
<comment type="subcellular location">
    <subcellularLocation>
        <location evidence="8">Nucleus</location>
    </subcellularLocation>
</comment>
<dbReference type="Gene3D" id="3.40.1350.10">
    <property type="match status" value="1"/>
</dbReference>
<keyword evidence="3 8" id="KW-0540">Nuclease</keyword>
<evidence type="ECO:0000313" key="12">
    <source>
        <dbReference type="Proteomes" id="UP000774617"/>
    </source>
</evidence>
<feature type="compositionally biased region" description="Acidic residues" evidence="9">
    <location>
        <begin position="70"/>
        <end position="80"/>
    </location>
</feature>
<dbReference type="Pfam" id="PF21170">
    <property type="entry name" value="FAN1_TPR"/>
    <property type="match status" value="1"/>
</dbReference>
<comment type="caution">
    <text evidence="11">The sequence shown here is derived from an EMBL/GenBank/DDBJ whole genome shotgun (WGS) entry which is preliminary data.</text>
</comment>
<name>A0ABQ8FT93_9PEZI</name>
<evidence type="ECO:0000256" key="5">
    <source>
        <dbReference type="ARBA" id="ARBA00022801"/>
    </source>
</evidence>
<dbReference type="EMBL" id="JAGTJR010000060">
    <property type="protein sequence ID" value="KAH7025402.1"/>
    <property type="molecule type" value="Genomic_DNA"/>
</dbReference>
<dbReference type="PANTHER" id="PTHR15749:SF4">
    <property type="entry name" value="FANCONI-ASSOCIATED NUCLEASE 1"/>
    <property type="match status" value="1"/>
</dbReference>
<feature type="region of interest" description="Disordered" evidence="9">
    <location>
        <begin position="218"/>
        <end position="238"/>
    </location>
</feature>